<evidence type="ECO:0000256" key="2">
    <source>
        <dbReference type="ARBA" id="ARBA00009183"/>
    </source>
</evidence>
<evidence type="ECO:0000313" key="8">
    <source>
        <dbReference type="Proteomes" id="UP000030645"/>
    </source>
</evidence>
<evidence type="ECO:0000256" key="4">
    <source>
        <dbReference type="ARBA" id="ARBA00022827"/>
    </source>
</evidence>
<dbReference type="EMBL" id="KE346348">
    <property type="protein sequence ID" value="EXC34229.1"/>
    <property type="molecule type" value="Genomic_DNA"/>
</dbReference>
<keyword evidence="3" id="KW-0285">Flavoprotein</keyword>
<proteinExistence type="inferred from homology"/>
<evidence type="ECO:0000256" key="3">
    <source>
        <dbReference type="ARBA" id="ARBA00022630"/>
    </source>
</evidence>
<comment type="similarity">
    <text evidence="2">Belongs to the FMO family.</text>
</comment>
<evidence type="ECO:0000313" key="7">
    <source>
        <dbReference type="EMBL" id="EXC34229.1"/>
    </source>
</evidence>
<dbReference type="STRING" id="981085.W9SBB2"/>
<dbReference type="AlphaFoldDB" id="W9SBB2"/>
<keyword evidence="8" id="KW-1185">Reference proteome</keyword>
<name>W9SBB2_9ROSA</name>
<sequence length="88" mass="9836">MGIWGHLVCSNLKDENENLQYYHDYQYVLDDEGMPKKRYPDHWKGENGLYCAGLLGRGLPGISADATNIATDISEMLTNKAPTPSSFV</sequence>
<dbReference type="eggNOG" id="KOG1399">
    <property type="taxonomic scope" value="Eukaryota"/>
</dbReference>
<dbReference type="GO" id="GO:0050660">
    <property type="term" value="F:flavin adenine dinucleotide binding"/>
    <property type="evidence" value="ECO:0007669"/>
    <property type="project" value="TreeGrafter"/>
</dbReference>
<dbReference type="Proteomes" id="UP000030645">
    <property type="component" value="Unassembled WGS sequence"/>
</dbReference>
<dbReference type="PANTHER" id="PTHR43539:SF9">
    <property type="entry name" value="INDOLE-3-PYRUVATE MONOOXYGENASE YUCCA11-RELATED"/>
    <property type="match status" value="1"/>
</dbReference>
<reference evidence="8" key="1">
    <citation type="submission" date="2013-01" db="EMBL/GenBank/DDBJ databases">
        <title>Draft Genome Sequence of a Mulberry Tree, Morus notabilis C.K. Schneid.</title>
        <authorList>
            <person name="He N."/>
            <person name="Zhao S."/>
        </authorList>
    </citation>
    <scope>NUCLEOTIDE SEQUENCE</scope>
</reference>
<organism evidence="7 8">
    <name type="scientific">Morus notabilis</name>
    <dbReference type="NCBI Taxonomy" id="981085"/>
    <lineage>
        <taxon>Eukaryota</taxon>
        <taxon>Viridiplantae</taxon>
        <taxon>Streptophyta</taxon>
        <taxon>Embryophyta</taxon>
        <taxon>Tracheophyta</taxon>
        <taxon>Spermatophyta</taxon>
        <taxon>Magnoliopsida</taxon>
        <taxon>eudicotyledons</taxon>
        <taxon>Gunneridae</taxon>
        <taxon>Pentapetalae</taxon>
        <taxon>rosids</taxon>
        <taxon>fabids</taxon>
        <taxon>Rosales</taxon>
        <taxon>Moraceae</taxon>
        <taxon>Moreae</taxon>
        <taxon>Morus</taxon>
    </lineage>
</organism>
<keyword evidence="6" id="KW-0560">Oxidoreductase</keyword>
<gene>
    <name evidence="7" type="ORF">L484_010099</name>
</gene>
<accession>W9SBB2</accession>
<dbReference type="GO" id="GO:0004497">
    <property type="term" value="F:monooxygenase activity"/>
    <property type="evidence" value="ECO:0007669"/>
    <property type="project" value="TreeGrafter"/>
</dbReference>
<protein>
    <submittedName>
        <fullName evidence="7">Uncharacterized protein</fullName>
    </submittedName>
</protein>
<comment type="cofactor">
    <cofactor evidence="1">
        <name>FAD</name>
        <dbReference type="ChEBI" id="CHEBI:57692"/>
    </cofactor>
</comment>
<keyword evidence="5" id="KW-0521">NADP</keyword>
<dbReference type="InterPro" id="IPR050982">
    <property type="entry name" value="Auxin_biosynth/cation_transpt"/>
</dbReference>
<keyword evidence="4" id="KW-0274">FAD</keyword>
<evidence type="ECO:0000256" key="5">
    <source>
        <dbReference type="ARBA" id="ARBA00022857"/>
    </source>
</evidence>
<evidence type="ECO:0000256" key="6">
    <source>
        <dbReference type="ARBA" id="ARBA00023002"/>
    </source>
</evidence>
<evidence type="ECO:0000256" key="1">
    <source>
        <dbReference type="ARBA" id="ARBA00001974"/>
    </source>
</evidence>
<dbReference type="PANTHER" id="PTHR43539">
    <property type="entry name" value="FLAVIN-BINDING MONOOXYGENASE-LIKE PROTEIN (AFU_ORTHOLOGUE AFUA_4G09220)"/>
    <property type="match status" value="1"/>
</dbReference>